<dbReference type="EMBL" id="JBHSXL010000006">
    <property type="protein sequence ID" value="MFC6892584.1"/>
    <property type="molecule type" value="Genomic_DNA"/>
</dbReference>
<dbReference type="GO" id="GO:0005886">
    <property type="term" value="C:plasma membrane"/>
    <property type="evidence" value="ECO:0007669"/>
    <property type="project" value="UniProtKB-SubCell"/>
</dbReference>
<feature type="transmembrane region" description="Helical" evidence="8">
    <location>
        <begin position="67"/>
        <end position="85"/>
    </location>
</feature>
<feature type="transmembrane region" description="Helical" evidence="8">
    <location>
        <begin position="40"/>
        <end position="60"/>
    </location>
</feature>
<feature type="transmembrane region" description="Helical" evidence="8">
    <location>
        <begin position="97"/>
        <end position="118"/>
    </location>
</feature>
<evidence type="ECO:0000256" key="3">
    <source>
        <dbReference type="ARBA" id="ARBA00022692"/>
    </source>
</evidence>
<keyword evidence="10" id="KW-1185">Reference proteome</keyword>
<dbReference type="GO" id="GO:0062054">
    <property type="term" value="F:fluoride channel activity"/>
    <property type="evidence" value="ECO:0007669"/>
    <property type="project" value="UniProtKB-UniRule"/>
</dbReference>
<dbReference type="InterPro" id="IPR003691">
    <property type="entry name" value="FluC"/>
</dbReference>
<evidence type="ECO:0000256" key="4">
    <source>
        <dbReference type="ARBA" id="ARBA00022989"/>
    </source>
</evidence>
<evidence type="ECO:0000256" key="2">
    <source>
        <dbReference type="ARBA" id="ARBA00022475"/>
    </source>
</evidence>
<comment type="function">
    <text evidence="8">Fluoride-specific ion channel. Important for reducing fluoride concentration in the cell, thus reducing its toxicity.</text>
</comment>
<protein>
    <recommendedName>
        <fullName evidence="8">Fluoride-specific ion channel FluC</fullName>
    </recommendedName>
</protein>
<evidence type="ECO:0000256" key="5">
    <source>
        <dbReference type="ARBA" id="ARBA00023136"/>
    </source>
</evidence>
<accession>A0ABD5USQ3</accession>
<comment type="subcellular location">
    <subcellularLocation>
        <location evidence="1 8">Cell membrane</location>
        <topology evidence="1 8">Multi-pass membrane protein</topology>
    </subcellularLocation>
</comment>
<name>A0ABD5USQ3_9EURY</name>
<dbReference type="AlphaFoldDB" id="A0ABD5USQ3"/>
<keyword evidence="8" id="KW-0407">Ion channel</keyword>
<comment type="similarity">
    <text evidence="6 8">Belongs to the fluoride channel Fluc/FEX (TC 1.A.43) family.</text>
</comment>
<comment type="catalytic activity">
    <reaction evidence="7">
        <text>fluoride(in) = fluoride(out)</text>
        <dbReference type="Rhea" id="RHEA:76159"/>
        <dbReference type="ChEBI" id="CHEBI:17051"/>
    </reaction>
    <physiologicalReaction direction="left-to-right" evidence="7">
        <dbReference type="Rhea" id="RHEA:76160"/>
    </physiologicalReaction>
</comment>
<sequence>MTGTSFARSSIDRGLEMVVVAAGGAIGAGARYGVELLVGPVAGTFAVNVVGAFALAVITARVLEGRLMLFAGTGVLSSFTTYSTFVADAVSTDPAVATGYVVASYVGGFLAAVAGLAVGGRSR</sequence>
<dbReference type="RefSeq" id="WP_379743034.1">
    <property type="nucleotide sequence ID" value="NZ_JBHSVN010000001.1"/>
</dbReference>
<dbReference type="GO" id="GO:0140114">
    <property type="term" value="P:cellular detoxification of fluoride"/>
    <property type="evidence" value="ECO:0007669"/>
    <property type="project" value="UniProtKB-UniRule"/>
</dbReference>
<reference evidence="9 10" key="1">
    <citation type="journal article" date="2019" name="Int. J. Syst. Evol. Microbiol.">
        <title>The Global Catalogue of Microorganisms (GCM) 10K type strain sequencing project: providing services to taxonomists for standard genome sequencing and annotation.</title>
        <authorList>
            <consortium name="The Broad Institute Genomics Platform"/>
            <consortium name="The Broad Institute Genome Sequencing Center for Infectious Disease"/>
            <person name="Wu L."/>
            <person name="Ma J."/>
        </authorList>
    </citation>
    <scope>NUCLEOTIDE SEQUENCE [LARGE SCALE GENOMIC DNA]</scope>
    <source>
        <strain evidence="9 10">SKJ47</strain>
    </source>
</reference>
<evidence type="ECO:0000313" key="9">
    <source>
        <dbReference type="EMBL" id="MFC6892584.1"/>
    </source>
</evidence>
<evidence type="ECO:0000256" key="7">
    <source>
        <dbReference type="ARBA" id="ARBA00035585"/>
    </source>
</evidence>
<dbReference type="Pfam" id="PF02537">
    <property type="entry name" value="CRCB"/>
    <property type="match status" value="1"/>
</dbReference>
<evidence type="ECO:0000256" key="8">
    <source>
        <dbReference type="HAMAP-Rule" id="MF_00454"/>
    </source>
</evidence>
<dbReference type="HAMAP" id="MF_00454">
    <property type="entry name" value="FluC"/>
    <property type="match status" value="1"/>
</dbReference>
<evidence type="ECO:0000313" key="10">
    <source>
        <dbReference type="Proteomes" id="UP001596296"/>
    </source>
</evidence>
<keyword evidence="3 8" id="KW-0812">Transmembrane</keyword>
<gene>
    <name evidence="8" type="primary">fluC</name>
    <name evidence="8" type="synonym">crcB</name>
    <name evidence="9" type="ORF">ACFQE9_08195</name>
</gene>
<keyword evidence="8" id="KW-0406">Ion transport</keyword>
<comment type="caution">
    <text evidence="9">The sequence shown here is derived from an EMBL/GenBank/DDBJ whole genome shotgun (WGS) entry which is preliminary data.</text>
</comment>
<keyword evidence="2 8" id="KW-1003">Cell membrane</keyword>
<organism evidence="9 10">
    <name type="scientific">Halopenitus salinus</name>
    <dbReference type="NCBI Taxonomy" id="1198295"/>
    <lineage>
        <taxon>Archaea</taxon>
        <taxon>Methanobacteriati</taxon>
        <taxon>Methanobacteriota</taxon>
        <taxon>Stenosarchaea group</taxon>
        <taxon>Halobacteria</taxon>
        <taxon>Halobacteriales</taxon>
        <taxon>Haloferacaceae</taxon>
        <taxon>Halopenitus</taxon>
    </lineage>
</organism>
<keyword evidence="8" id="KW-0813">Transport</keyword>
<dbReference type="Proteomes" id="UP001596296">
    <property type="component" value="Unassembled WGS sequence"/>
</dbReference>
<evidence type="ECO:0000256" key="6">
    <source>
        <dbReference type="ARBA" id="ARBA00035120"/>
    </source>
</evidence>
<comment type="caution">
    <text evidence="8">Lacks conserved residue(s) required for the propagation of feature annotation.</text>
</comment>
<keyword evidence="4 8" id="KW-1133">Transmembrane helix</keyword>
<proteinExistence type="inferred from homology"/>
<keyword evidence="5 8" id="KW-0472">Membrane</keyword>
<evidence type="ECO:0000256" key="1">
    <source>
        <dbReference type="ARBA" id="ARBA00004651"/>
    </source>
</evidence>